<reference evidence="3" key="1">
    <citation type="submission" date="2021-05" db="EMBL/GenBank/DDBJ databases">
        <title>Complete genome sequence of the cellulolytic planctomycete Telmatocola sphagniphila SP2T and characterization of the first cellulase from planctomycetes.</title>
        <authorList>
            <person name="Rakitin A.L."/>
            <person name="Beletsky A.V."/>
            <person name="Naumoff D.G."/>
            <person name="Kulichevskaya I.S."/>
            <person name="Mardanov A.V."/>
            <person name="Ravin N.V."/>
            <person name="Dedysh S.N."/>
        </authorList>
    </citation>
    <scope>NUCLEOTIDE SEQUENCE</scope>
    <source>
        <strain evidence="3">SP2T</strain>
    </source>
</reference>
<keyword evidence="1" id="KW-0472">Membrane</keyword>
<protein>
    <recommendedName>
        <fullName evidence="2">PAS fold domain-containing protein</fullName>
    </recommendedName>
</protein>
<dbReference type="AlphaFoldDB" id="A0A8E6EWG1"/>
<dbReference type="Pfam" id="PF00989">
    <property type="entry name" value="PAS"/>
    <property type="match status" value="1"/>
</dbReference>
<accession>A0A8E6EWG1</accession>
<dbReference type="Gene3D" id="3.30.450.20">
    <property type="entry name" value="PAS domain"/>
    <property type="match status" value="1"/>
</dbReference>
<dbReference type="EMBL" id="CP074694">
    <property type="protein sequence ID" value="QVL33757.1"/>
    <property type="molecule type" value="Genomic_DNA"/>
</dbReference>
<gene>
    <name evidence="3" type="ORF">KIH39_07575</name>
</gene>
<evidence type="ECO:0000313" key="4">
    <source>
        <dbReference type="Proteomes" id="UP000676194"/>
    </source>
</evidence>
<organism evidence="3 4">
    <name type="scientific">Telmatocola sphagniphila</name>
    <dbReference type="NCBI Taxonomy" id="1123043"/>
    <lineage>
        <taxon>Bacteria</taxon>
        <taxon>Pseudomonadati</taxon>
        <taxon>Planctomycetota</taxon>
        <taxon>Planctomycetia</taxon>
        <taxon>Gemmatales</taxon>
        <taxon>Gemmataceae</taxon>
    </lineage>
</organism>
<sequence length="537" mass="59442">MKPFTLRFVSFAFVPLATAAVWFVLPESAHSTATVFVLAGLATVILGGLGWYFGDQTDRLIDWVYKFRTDALGALPLASEQTLFDEIPKKFLECDQNLRTTRQEHRKDLETIGQWIGSLQGTMGLAAPTLSEKQSPMELLAKTLQDSGKHYQSTKARLNMMQKLLYGMPSPTIITDEQGQLKMLNLKAETLLGLNSTAMTSLKLDEVLSSSDSPISIWQTIKASASGQSIGTLVTPKGPLPVRLAFLKIPNAGREPLIFITLWERQAELEEMDAAVKSVRETTTQFILRESLLAELPLTESLQAKSRLVLADIKQKADRDTIVSRFRGLQQDLDALGIRLRLLEWLYRSEWTVPVDPELSEVSGEDAVQETAKLFAGVFASRRLNLNVVNQGGWLSVDKDTLTAALMGLLNFACKASSGDRLEVKIEKLPPTPELTEGWMCFTLSGEWQPTVWNQTASIDSLSNEALIADATLGLAVANRVARRLQGVCRAEESSDFRRCIKLYVPTRLPSPITTVSENEVGPREELCLGWKLASVV</sequence>
<dbReference type="InterPro" id="IPR013767">
    <property type="entry name" value="PAS_fold"/>
</dbReference>
<evidence type="ECO:0000313" key="3">
    <source>
        <dbReference type="EMBL" id="QVL33757.1"/>
    </source>
</evidence>
<name>A0A8E6EWG1_9BACT</name>
<evidence type="ECO:0000256" key="1">
    <source>
        <dbReference type="SAM" id="Phobius"/>
    </source>
</evidence>
<dbReference type="Proteomes" id="UP000676194">
    <property type="component" value="Chromosome"/>
</dbReference>
<feature type="transmembrane region" description="Helical" evidence="1">
    <location>
        <begin position="35"/>
        <end position="53"/>
    </location>
</feature>
<proteinExistence type="predicted"/>
<keyword evidence="1" id="KW-1133">Transmembrane helix</keyword>
<dbReference type="GO" id="GO:0006355">
    <property type="term" value="P:regulation of DNA-templated transcription"/>
    <property type="evidence" value="ECO:0007669"/>
    <property type="project" value="InterPro"/>
</dbReference>
<feature type="domain" description="PAS fold" evidence="2">
    <location>
        <begin position="160"/>
        <end position="239"/>
    </location>
</feature>
<dbReference type="SUPFAM" id="SSF55874">
    <property type="entry name" value="ATPase domain of HSP90 chaperone/DNA topoisomerase II/histidine kinase"/>
    <property type="match status" value="1"/>
</dbReference>
<dbReference type="InterPro" id="IPR036890">
    <property type="entry name" value="HATPase_C_sf"/>
</dbReference>
<evidence type="ECO:0000259" key="2">
    <source>
        <dbReference type="Pfam" id="PF00989"/>
    </source>
</evidence>
<dbReference type="RefSeq" id="WP_213498726.1">
    <property type="nucleotide sequence ID" value="NZ_CP074694.1"/>
</dbReference>
<dbReference type="KEGG" id="tsph:KIH39_07575"/>
<keyword evidence="1" id="KW-0812">Transmembrane</keyword>
<keyword evidence="4" id="KW-1185">Reference proteome</keyword>